<dbReference type="Proteomes" id="UP000823399">
    <property type="component" value="Unassembled WGS sequence"/>
</dbReference>
<feature type="chain" id="PRO_5040412921" description="Secreted protein" evidence="1">
    <location>
        <begin position="23"/>
        <end position="119"/>
    </location>
</feature>
<organism evidence="2 3">
    <name type="scientific">Suillus discolor</name>
    <dbReference type="NCBI Taxonomy" id="1912936"/>
    <lineage>
        <taxon>Eukaryota</taxon>
        <taxon>Fungi</taxon>
        <taxon>Dikarya</taxon>
        <taxon>Basidiomycota</taxon>
        <taxon>Agaricomycotina</taxon>
        <taxon>Agaricomycetes</taxon>
        <taxon>Agaricomycetidae</taxon>
        <taxon>Boletales</taxon>
        <taxon>Suillineae</taxon>
        <taxon>Suillaceae</taxon>
        <taxon>Suillus</taxon>
    </lineage>
</organism>
<keyword evidence="3" id="KW-1185">Reference proteome</keyword>
<dbReference type="AlphaFoldDB" id="A0A9P7EX87"/>
<proteinExistence type="predicted"/>
<feature type="signal peptide" evidence="1">
    <location>
        <begin position="1"/>
        <end position="22"/>
    </location>
</feature>
<evidence type="ECO:0000313" key="2">
    <source>
        <dbReference type="EMBL" id="KAG2096104.1"/>
    </source>
</evidence>
<dbReference type="OrthoDB" id="2683031at2759"/>
<evidence type="ECO:0008006" key="4">
    <source>
        <dbReference type="Google" id="ProtNLM"/>
    </source>
</evidence>
<name>A0A9P7EX87_9AGAM</name>
<dbReference type="EMBL" id="JABBWM010000071">
    <property type="protein sequence ID" value="KAG2096104.1"/>
    <property type="molecule type" value="Genomic_DNA"/>
</dbReference>
<reference evidence="2" key="1">
    <citation type="journal article" date="2020" name="New Phytol.">
        <title>Comparative genomics reveals dynamic genome evolution in host specialist ectomycorrhizal fungi.</title>
        <authorList>
            <person name="Lofgren L.A."/>
            <person name="Nguyen N.H."/>
            <person name="Vilgalys R."/>
            <person name="Ruytinx J."/>
            <person name="Liao H.L."/>
            <person name="Branco S."/>
            <person name="Kuo A."/>
            <person name="LaButti K."/>
            <person name="Lipzen A."/>
            <person name="Andreopoulos W."/>
            <person name="Pangilinan J."/>
            <person name="Riley R."/>
            <person name="Hundley H."/>
            <person name="Na H."/>
            <person name="Barry K."/>
            <person name="Grigoriev I.V."/>
            <person name="Stajich J.E."/>
            <person name="Kennedy P.G."/>
        </authorList>
    </citation>
    <scope>NUCLEOTIDE SEQUENCE</scope>
    <source>
        <strain evidence="2">FC423</strain>
    </source>
</reference>
<comment type="caution">
    <text evidence="2">The sequence shown here is derived from an EMBL/GenBank/DDBJ whole genome shotgun (WGS) entry which is preliminary data.</text>
</comment>
<accession>A0A9P7EX87</accession>
<evidence type="ECO:0000256" key="1">
    <source>
        <dbReference type="SAM" id="SignalP"/>
    </source>
</evidence>
<gene>
    <name evidence="2" type="ORF">F5147DRAFT_778469</name>
</gene>
<evidence type="ECO:0000313" key="3">
    <source>
        <dbReference type="Proteomes" id="UP000823399"/>
    </source>
</evidence>
<dbReference type="GeneID" id="64704395"/>
<dbReference type="RefSeq" id="XP_041288111.1">
    <property type="nucleotide sequence ID" value="XM_041442136.1"/>
</dbReference>
<sequence length="119" mass="13059">MMYSNILSLICTVWILLIPCAALVIVRDTVRAVLNAAEARSTPADSALWQLNVHEKALPSRARAIDHRANEPQQTFAGGLRQPTIHEGVASWQPVIKRTGSPVGGFLFEYAVHDKIVDS</sequence>
<protein>
    <recommendedName>
        <fullName evidence="4">Secreted protein</fullName>
    </recommendedName>
</protein>
<keyword evidence="1" id="KW-0732">Signal</keyword>